<evidence type="ECO:0000313" key="2">
    <source>
        <dbReference type="EMBL" id="GHE64954.1"/>
    </source>
</evidence>
<feature type="region of interest" description="Disordered" evidence="1">
    <location>
        <begin position="31"/>
        <end position="58"/>
    </location>
</feature>
<gene>
    <name evidence="2" type="ORF">GCM10014715_18080</name>
</gene>
<dbReference type="EMBL" id="BNBC01000006">
    <property type="protein sequence ID" value="GHE64954.1"/>
    <property type="molecule type" value="Genomic_DNA"/>
</dbReference>
<reference evidence="2" key="2">
    <citation type="submission" date="2020-09" db="EMBL/GenBank/DDBJ databases">
        <authorList>
            <person name="Sun Q."/>
            <person name="Ohkuma M."/>
        </authorList>
    </citation>
    <scope>NUCLEOTIDE SEQUENCE</scope>
    <source>
        <strain evidence="2">JCM 3302</strain>
    </source>
</reference>
<sequence>MAEEAPAFAASLEQSMGLVCFDPQYDKLRPPRVSQGRQHGSEVIASAGYVGGPKRCHR</sequence>
<reference evidence="2" key="1">
    <citation type="journal article" date="2014" name="Int. J. Syst. Evol. Microbiol.">
        <title>Complete genome sequence of Corynebacterium casei LMG S-19264T (=DSM 44701T), isolated from a smear-ripened cheese.</title>
        <authorList>
            <consortium name="US DOE Joint Genome Institute (JGI-PGF)"/>
            <person name="Walter F."/>
            <person name="Albersmeier A."/>
            <person name="Kalinowski J."/>
            <person name="Ruckert C."/>
        </authorList>
    </citation>
    <scope>NUCLEOTIDE SEQUENCE</scope>
    <source>
        <strain evidence="2">JCM 3302</strain>
    </source>
</reference>
<keyword evidence="3" id="KW-1185">Reference proteome</keyword>
<evidence type="ECO:0000313" key="3">
    <source>
        <dbReference type="Proteomes" id="UP000641386"/>
    </source>
</evidence>
<accession>A0A918ZRG3</accession>
<comment type="caution">
    <text evidence="2">The sequence shown here is derived from an EMBL/GenBank/DDBJ whole genome shotgun (WGS) entry which is preliminary data.</text>
</comment>
<dbReference type="Proteomes" id="UP000641386">
    <property type="component" value="Unassembled WGS sequence"/>
</dbReference>
<protein>
    <submittedName>
        <fullName evidence="2">Uncharacterized protein</fullName>
    </submittedName>
</protein>
<dbReference type="AlphaFoldDB" id="A0A918ZRG3"/>
<evidence type="ECO:0000256" key="1">
    <source>
        <dbReference type="SAM" id="MobiDB-lite"/>
    </source>
</evidence>
<name>A0A918ZRG3_9ACTN</name>
<proteinExistence type="predicted"/>
<organism evidence="2 3">
    <name type="scientific">Streptomyces spiralis</name>
    <dbReference type="NCBI Taxonomy" id="66376"/>
    <lineage>
        <taxon>Bacteria</taxon>
        <taxon>Bacillati</taxon>
        <taxon>Actinomycetota</taxon>
        <taxon>Actinomycetes</taxon>
        <taxon>Kitasatosporales</taxon>
        <taxon>Streptomycetaceae</taxon>
        <taxon>Streptomyces</taxon>
    </lineage>
</organism>